<evidence type="ECO:0000256" key="9">
    <source>
        <dbReference type="HAMAP-Rule" id="MF_00956"/>
    </source>
</evidence>
<feature type="binding site" evidence="9">
    <location>
        <position position="180"/>
    </location>
    <ligand>
        <name>NADP(+)</name>
        <dbReference type="ChEBI" id="CHEBI:58349"/>
    </ligand>
</feature>
<reference evidence="11" key="1">
    <citation type="submission" date="2017-02" db="EMBL/GenBank/DDBJ databases">
        <authorList>
            <person name="Regsiter A."/>
            <person name="William W."/>
        </authorList>
    </citation>
    <scope>NUCLEOTIDE SEQUENCE</scope>
    <source>
        <strain evidence="11">BdmA 4</strain>
    </source>
</reference>
<feature type="binding site" evidence="9">
    <location>
        <begin position="164"/>
        <end position="167"/>
    </location>
    <ligand>
        <name>NADP(+)</name>
        <dbReference type="ChEBI" id="CHEBI:58349"/>
    </ligand>
</feature>
<evidence type="ECO:0000259" key="10">
    <source>
        <dbReference type="Pfam" id="PF01370"/>
    </source>
</evidence>
<dbReference type="FunFam" id="3.40.50.720:FF:000101">
    <property type="entry name" value="GDP-L-fucose synthase"/>
    <property type="match status" value="1"/>
</dbReference>
<evidence type="ECO:0000256" key="4">
    <source>
        <dbReference type="ARBA" id="ARBA00022857"/>
    </source>
</evidence>
<keyword evidence="7 9" id="KW-0511">Multifunctional enzyme</keyword>
<evidence type="ECO:0000256" key="3">
    <source>
        <dbReference type="ARBA" id="ARBA00012371"/>
    </source>
</evidence>
<feature type="binding site" evidence="9">
    <location>
        <begin position="106"/>
        <end position="109"/>
    </location>
    <ligand>
        <name>NADP(+)</name>
        <dbReference type="ChEBI" id="CHEBI:58349"/>
    </ligand>
</feature>
<evidence type="ECO:0000256" key="5">
    <source>
        <dbReference type="ARBA" id="ARBA00023002"/>
    </source>
</evidence>
<accession>A0A3P3XSL0</accession>
<feature type="binding site" evidence="9">
    <location>
        <position position="209"/>
    </location>
    <ligand>
        <name>substrate</name>
    </ligand>
</feature>
<evidence type="ECO:0000313" key="11">
    <source>
        <dbReference type="EMBL" id="SLM19240.1"/>
    </source>
</evidence>
<organism evidence="11">
    <name type="scientific">uncultured spirochete</name>
    <dbReference type="NCBI Taxonomy" id="156406"/>
    <lineage>
        <taxon>Bacteria</taxon>
        <taxon>Pseudomonadati</taxon>
        <taxon>Spirochaetota</taxon>
        <taxon>Spirochaetia</taxon>
        <taxon>Spirochaetales</taxon>
        <taxon>environmental samples</taxon>
    </lineage>
</organism>
<proteinExistence type="inferred from homology"/>
<evidence type="ECO:0000256" key="8">
    <source>
        <dbReference type="ARBA" id="ARBA00051935"/>
    </source>
</evidence>
<evidence type="ECO:0000256" key="2">
    <source>
        <dbReference type="ARBA" id="ARBA00005959"/>
    </source>
</evidence>
<dbReference type="GO" id="GO:0042351">
    <property type="term" value="P:'de novo' GDP-L-fucose biosynthetic process"/>
    <property type="evidence" value="ECO:0007669"/>
    <property type="project" value="UniProtKB-UniRule"/>
</dbReference>
<dbReference type="EMBL" id="FWDO01000005">
    <property type="protein sequence ID" value="SLM19240.1"/>
    <property type="molecule type" value="Genomic_DNA"/>
</dbReference>
<dbReference type="PANTHER" id="PTHR43238">
    <property type="entry name" value="GDP-L-FUCOSE SYNTHASE"/>
    <property type="match status" value="1"/>
</dbReference>
<evidence type="ECO:0000256" key="6">
    <source>
        <dbReference type="ARBA" id="ARBA00023235"/>
    </source>
</evidence>
<dbReference type="GO" id="GO:0050577">
    <property type="term" value="F:GDP-L-fucose synthase activity"/>
    <property type="evidence" value="ECO:0007669"/>
    <property type="project" value="UniProtKB-UniRule"/>
</dbReference>
<dbReference type="CDD" id="cd05239">
    <property type="entry name" value="GDP_FS_SDR_e"/>
    <property type="match status" value="1"/>
</dbReference>
<dbReference type="GO" id="GO:0016853">
    <property type="term" value="F:isomerase activity"/>
    <property type="evidence" value="ECO:0007669"/>
    <property type="project" value="UniProtKB-KW"/>
</dbReference>
<feature type="binding site" evidence="9">
    <location>
        <begin position="11"/>
        <end position="17"/>
    </location>
    <ligand>
        <name>NADP(+)</name>
        <dbReference type="ChEBI" id="CHEBI:58349"/>
    </ligand>
</feature>
<evidence type="ECO:0000256" key="1">
    <source>
        <dbReference type="ARBA" id="ARBA00004883"/>
    </source>
</evidence>
<dbReference type="InterPro" id="IPR036291">
    <property type="entry name" value="NAD(P)-bd_dom_sf"/>
</dbReference>
<keyword evidence="4 9" id="KW-0521">NADP</keyword>
<comment type="pathway">
    <text evidence="1 9">Nucleotide-sugar biosynthesis; GDP-L-fucose biosynthesis via de novo pathway; GDP-L-fucose from GDP-alpha-D-mannose: step 2/2.</text>
</comment>
<comment type="catalytic activity">
    <reaction evidence="8 9">
        <text>GDP-beta-L-fucose + NADP(+) = GDP-4-dehydro-alpha-D-rhamnose + NADPH + H(+)</text>
        <dbReference type="Rhea" id="RHEA:18885"/>
        <dbReference type="ChEBI" id="CHEBI:15378"/>
        <dbReference type="ChEBI" id="CHEBI:57273"/>
        <dbReference type="ChEBI" id="CHEBI:57783"/>
        <dbReference type="ChEBI" id="CHEBI:57964"/>
        <dbReference type="ChEBI" id="CHEBI:58349"/>
        <dbReference type="EC" id="1.1.1.271"/>
    </reaction>
</comment>
<gene>
    <name evidence="9 11" type="primary">fcl</name>
    <name evidence="11" type="ORF">SPIRO4BDMA_50755</name>
</gene>
<feature type="binding site" evidence="9">
    <location>
        <position position="202"/>
    </location>
    <ligand>
        <name>substrate</name>
    </ligand>
</feature>
<feature type="site" description="Important for catalytic activity" evidence="9">
    <location>
        <position position="108"/>
    </location>
</feature>
<feature type="binding site" evidence="9">
    <location>
        <position position="188"/>
    </location>
    <ligand>
        <name>substrate</name>
    </ligand>
</feature>
<evidence type="ECO:0000256" key="7">
    <source>
        <dbReference type="ARBA" id="ARBA00023268"/>
    </source>
</evidence>
<dbReference type="EC" id="1.1.1.271" evidence="3 9"/>
<feature type="site" description="Important for catalytic activity" evidence="9">
    <location>
        <position position="110"/>
    </location>
</feature>
<dbReference type="PANTHER" id="PTHR43238:SF1">
    <property type="entry name" value="GDP-L-FUCOSE SYNTHASE"/>
    <property type="match status" value="1"/>
</dbReference>
<keyword evidence="6 9" id="KW-0413">Isomerase</keyword>
<dbReference type="AlphaFoldDB" id="A0A3P3XSL0"/>
<comment type="caution">
    <text evidence="9">Lacks conserved residue(s) required for the propagation of feature annotation.</text>
</comment>
<dbReference type="HAMAP" id="MF_00956">
    <property type="entry name" value="GDP_fucose_synth"/>
    <property type="match status" value="1"/>
</dbReference>
<feature type="binding site" evidence="9">
    <location>
        <position position="141"/>
    </location>
    <ligand>
        <name>NADP(+)</name>
        <dbReference type="ChEBI" id="CHEBI:58349"/>
    </ligand>
</feature>
<dbReference type="GO" id="GO:0070401">
    <property type="term" value="F:NADP+ binding"/>
    <property type="evidence" value="ECO:0007669"/>
    <property type="project" value="UniProtKB-UniRule"/>
</dbReference>
<name>A0A3P3XSL0_9SPIR</name>
<dbReference type="Pfam" id="PF01370">
    <property type="entry name" value="Epimerase"/>
    <property type="match status" value="1"/>
</dbReference>
<comment type="similarity">
    <text evidence="2 9">Belongs to the NAD(P)-dependent epimerase/dehydratase family. Fucose synthase subfamily.</text>
</comment>
<feature type="active site" description="Proton donor/acceptor" evidence="9">
    <location>
        <position position="137"/>
    </location>
</feature>
<protein>
    <recommendedName>
        <fullName evidence="3 9">GDP-L-fucose synthase</fullName>
        <ecNumber evidence="3 9">1.1.1.271</ecNumber>
    </recommendedName>
    <alternativeName>
        <fullName evidence="9">GDP-4-keto-6-deoxy-D-mannose-3,5-epimerase-4-reductase</fullName>
    </alternativeName>
</protein>
<dbReference type="InterPro" id="IPR001509">
    <property type="entry name" value="Epimerase_deHydtase"/>
</dbReference>
<feature type="domain" description="NAD-dependent epimerase/dehydratase" evidence="10">
    <location>
        <begin position="7"/>
        <end position="240"/>
    </location>
</feature>
<keyword evidence="5 9" id="KW-0560">Oxidoreductase</keyword>
<dbReference type="Gene3D" id="3.40.50.720">
    <property type="entry name" value="NAD(P)-binding Rossmann-like Domain"/>
    <property type="match status" value="1"/>
</dbReference>
<dbReference type="Gene3D" id="3.90.25.10">
    <property type="entry name" value="UDP-galactose 4-epimerase, domain 1"/>
    <property type="match status" value="1"/>
</dbReference>
<comment type="function">
    <text evidence="9">Catalyzes the two-step NADP-dependent conversion of GDP-4-dehydro-6-deoxy-D-mannose to GDP-fucose, involving an epimerase and a reductase reaction.</text>
</comment>
<sequence length="315" mass="35400">MNTHDKIYVAGHRGLVGSAIVRRLKAGGYDNIIVLGHAELDLTRQAEVEAFFEREEPDYVFLAAARVGGIGANSYYPAEFFYENMAIALNVINASWKNGVKKLLNLGSSCIYPKMAPQPLKEEYLLTGPLEPTNEGYAVAKIASIKMCAYYNKEFGTNYISLMPTNLYGTGDNYDLFTSHVLPAMIRKIHEAKEGRQPVVLWGDGTPLREFLHADDLADAAVMLMEQYNYKDIGELINIGSGQELNIRQLAELIADVEGFRGEIQWDTSKPNGTPRKFLDSSRLFALGWKPKIGLREGIERAYREFLSFNTENRR</sequence>
<dbReference type="UniPathway" id="UPA00128">
    <property type="reaction ID" value="UER00191"/>
</dbReference>
<dbReference type="InterPro" id="IPR028614">
    <property type="entry name" value="GDP_fucose/colitose_synth"/>
</dbReference>
<dbReference type="SUPFAM" id="SSF51735">
    <property type="entry name" value="NAD(P)-binding Rossmann-fold domains"/>
    <property type="match status" value="1"/>
</dbReference>